<sequence>MNACARTRRLLSRYIDKEAAKRDAAFIETHVAGCFSCRKELRELSCVREVLLKKERRTLPEGELARRLLREVLRRRSGQEDSSPGGMGYFARRLIFLPAIGIALSAAFLILVPQQTNRYSWEEHILSGAPTTTAMTLGLLLGARVNSTP</sequence>
<dbReference type="AlphaFoldDB" id="A0A410P5Z8"/>
<evidence type="ECO:0000313" key="3">
    <source>
        <dbReference type="EMBL" id="QAT17599.1"/>
    </source>
</evidence>
<keyword evidence="4" id="KW-1185">Reference proteome</keyword>
<evidence type="ECO:0000259" key="2">
    <source>
        <dbReference type="Pfam" id="PF13490"/>
    </source>
</evidence>
<protein>
    <recommendedName>
        <fullName evidence="2">Putative zinc-finger domain-containing protein</fullName>
    </recommendedName>
</protein>
<feature type="transmembrane region" description="Helical" evidence="1">
    <location>
        <begin position="124"/>
        <end position="143"/>
    </location>
</feature>
<reference evidence="3 4" key="1">
    <citation type="submission" date="2017-01" db="EMBL/GenBank/DDBJ databases">
        <title>First insights into the biology of 'candidatus Vampirococcus archaeovorus'.</title>
        <authorList>
            <person name="Kizina J."/>
            <person name="Jordan S."/>
            <person name="Stueber K."/>
            <person name="Reinhardt R."/>
            <person name="Harder J."/>
        </authorList>
    </citation>
    <scope>NUCLEOTIDE SEQUENCE [LARGE SCALE GENOMIC DNA]</scope>
    <source>
        <strain evidence="3 4">LiM</strain>
    </source>
</reference>
<proteinExistence type="predicted"/>
<dbReference type="OrthoDB" id="8374021at2"/>
<evidence type="ECO:0000313" key="4">
    <source>
        <dbReference type="Proteomes" id="UP000287243"/>
    </source>
</evidence>
<feature type="domain" description="Putative zinc-finger" evidence="2">
    <location>
        <begin position="4"/>
        <end position="38"/>
    </location>
</feature>
<dbReference type="KEGG" id="vai:BU251_07655"/>
<dbReference type="Gene3D" id="1.10.10.1320">
    <property type="entry name" value="Anti-sigma factor, zinc-finger domain"/>
    <property type="match status" value="1"/>
</dbReference>
<dbReference type="Proteomes" id="UP000287243">
    <property type="component" value="Chromosome"/>
</dbReference>
<keyword evidence="1" id="KW-1133">Transmembrane helix</keyword>
<keyword evidence="1" id="KW-0812">Transmembrane</keyword>
<accession>A0A410P5Z8</accession>
<dbReference type="RefSeq" id="WP_128700500.1">
    <property type="nucleotide sequence ID" value="NZ_CP019384.1"/>
</dbReference>
<feature type="transmembrane region" description="Helical" evidence="1">
    <location>
        <begin position="94"/>
        <end position="112"/>
    </location>
</feature>
<gene>
    <name evidence="3" type="ORF">BU251_07655</name>
</gene>
<name>A0A410P5Z8_VELA1</name>
<dbReference type="InterPro" id="IPR027383">
    <property type="entry name" value="Znf_put"/>
</dbReference>
<dbReference type="InterPro" id="IPR041916">
    <property type="entry name" value="Anti_sigma_zinc_sf"/>
</dbReference>
<dbReference type="EMBL" id="CP019384">
    <property type="protein sequence ID" value="QAT17599.1"/>
    <property type="molecule type" value="Genomic_DNA"/>
</dbReference>
<organism evidence="3 4">
    <name type="scientific">Velamenicoccus archaeovorus</name>
    <dbReference type="NCBI Taxonomy" id="1930593"/>
    <lineage>
        <taxon>Bacteria</taxon>
        <taxon>Pseudomonadati</taxon>
        <taxon>Candidatus Omnitrophota</taxon>
        <taxon>Candidatus Velamenicoccus</taxon>
    </lineage>
</organism>
<keyword evidence="1" id="KW-0472">Membrane</keyword>
<evidence type="ECO:0000256" key="1">
    <source>
        <dbReference type="SAM" id="Phobius"/>
    </source>
</evidence>
<dbReference type="Pfam" id="PF13490">
    <property type="entry name" value="zf-HC2"/>
    <property type="match status" value="1"/>
</dbReference>